<dbReference type="SUPFAM" id="SSF52540">
    <property type="entry name" value="P-loop containing nucleoside triphosphate hydrolases"/>
    <property type="match status" value="1"/>
</dbReference>
<dbReference type="Pfam" id="PF07728">
    <property type="entry name" value="AAA_5"/>
    <property type="match status" value="1"/>
</dbReference>
<feature type="domain" description="CbbQ/NirQ/NorQ C-terminal" evidence="5">
    <location>
        <begin position="209"/>
        <end position="291"/>
    </location>
</feature>
<dbReference type="Gene3D" id="3.40.50.300">
    <property type="entry name" value="P-loop containing nucleotide triphosphate hydrolases"/>
    <property type="match status" value="1"/>
</dbReference>
<name>A0A831WB78_9GAMM</name>
<feature type="domain" description="ATPase dynein-related AAA" evidence="4">
    <location>
        <begin position="62"/>
        <end position="196"/>
    </location>
</feature>
<keyword evidence="3" id="KW-0067">ATP-binding</keyword>
<protein>
    <submittedName>
        <fullName evidence="6">CbbQ/NirQ/NorQ/GpvN family protein</fullName>
    </submittedName>
</protein>
<dbReference type="AlphaFoldDB" id="A0A831WB78"/>
<evidence type="ECO:0000256" key="3">
    <source>
        <dbReference type="ARBA" id="ARBA00022840"/>
    </source>
</evidence>
<dbReference type="InterPro" id="IPR050764">
    <property type="entry name" value="CbbQ/NirQ/NorQ/GpvN"/>
</dbReference>
<dbReference type="CDD" id="cd00009">
    <property type="entry name" value="AAA"/>
    <property type="match status" value="1"/>
</dbReference>
<evidence type="ECO:0000313" key="6">
    <source>
        <dbReference type="EMBL" id="HEC06065.1"/>
    </source>
</evidence>
<proteinExistence type="inferred from homology"/>
<evidence type="ECO:0000256" key="1">
    <source>
        <dbReference type="ARBA" id="ARBA00009417"/>
    </source>
</evidence>
<dbReference type="InterPro" id="IPR011704">
    <property type="entry name" value="ATPase_dyneun-rel_AAA"/>
</dbReference>
<dbReference type="PANTHER" id="PTHR42759:SF7">
    <property type="entry name" value="DENITRIFICATION REGULATORY PROTEIN NIRQ"/>
    <property type="match status" value="1"/>
</dbReference>
<dbReference type="EMBL" id="DRLF01000158">
    <property type="protein sequence ID" value="HEC06065.1"/>
    <property type="molecule type" value="Genomic_DNA"/>
</dbReference>
<dbReference type="GO" id="GO:0005524">
    <property type="term" value="F:ATP binding"/>
    <property type="evidence" value="ECO:0007669"/>
    <property type="project" value="UniProtKB-KW"/>
</dbReference>
<dbReference type="Proteomes" id="UP000886339">
    <property type="component" value="Unassembled WGS sequence"/>
</dbReference>
<accession>A0A831WB78</accession>
<dbReference type="PANTHER" id="PTHR42759">
    <property type="entry name" value="MOXR FAMILY PROTEIN"/>
    <property type="match status" value="1"/>
</dbReference>
<dbReference type="GO" id="GO:0016887">
    <property type="term" value="F:ATP hydrolysis activity"/>
    <property type="evidence" value="ECO:0007669"/>
    <property type="project" value="InterPro"/>
</dbReference>
<sequence>MAQLRPGIRLHYATSPLHPRVSVSQHARSLTPEEYVFTEEPYYEPVGDEIAVFEAAYRNRLPVLLKGPTGCGKTRFMEHMAWRLQRPLLTVSCHDDLTASDLVGRFLVKGGETVWVDGPLARAVRNGSICYLDEVVEARKDTTVVIHPLGDDRRVLPMEKVGELLEAPPEFCLAMSYNPGYQSVLKDLKQSTRQRFVALEFDYPDTALEQKIVEKESGIDADMARQLVKFAQMTRNLKGQGLDEGASTRLLVHAAKLMASDIAPVVACRSAIAQALTDDPDMLSAVNELSASLF</sequence>
<evidence type="ECO:0000256" key="2">
    <source>
        <dbReference type="ARBA" id="ARBA00022741"/>
    </source>
</evidence>
<evidence type="ECO:0000259" key="4">
    <source>
        <dbReference type="Pfam" id="PF07728"/>
    </source>
</evidence>
<dbReference type="Pfam" id="PF08406">
    <property type="entry name" value="CbbQ_C"/>
    <property type="match status" value="1"/>
</dbReference>
<dbReference type="InterPro" id="IPR013615">
    <property type="entry name" value="CbbQ_C"/>
</dbReference>
<gene>
    <name evidence="6" type="ORF">ENJ12_04405</name>
</gene>
<organism evidence="6">
    <name type="scientific">Thiolapillus brandeum</name>
    <dbReference type="NCBI Taxonomy" id="1076588"/>
    <lineage>
        <taxon>Bacteria</taxon>
        <taxon>Pseudomonadati</taxon>
        <taxon>Pseudomonadota</taxon>
        <taxon>Gammaproteobacteria</taxon>
        <taxon>Chromatiales</taxon>
        <taxon>Sedimenticolaceae</taxon>
        <taxon>Thiolapillus</taxon>
    </lineage>
</organism>
<keyword evidence="2" id="KW-0547">Nucleotide-binding</keyword>
<dbReference type="InterPro" id="IPR027417">
    <property type="entry name" value="P-loop_NTPase"/>
</dbReference>
<evidence type="ECO:0000259" key="5">
    <source>
        <dbReference type="Pfam" id="PF08406"/>
    </source>
</evidence>
<comment type="caution">
    <text evidence="6">The sequence shown here is derived from an EMBL/GenBank/DDBJ whole genome shotgun (WGS) entry which is preliminary data.</text>
</comment>
<comment type="similarity">
    <text evidence="1">Belongs to the CbbQ/NirQ/NorQ/GpvN family.</text>
</comment>
<reference evidence="6" key="1">
    <citation type="journal article" date="2020" name="mSystems">
        <title>Genome- and Community-Level Interaction Insights into Carbon Utilization and Element Cycling Functions of Hydrothermarchaeota in Hydrothermal Sediment.</title>
        <authorList>
            <person name="Zhou Z."/>
            <person name="Liu Y."/>
            <person name="Xu W."/>
            <person name="Pan J."/>
            <person name="Luo Z.H."/>
            <person name="Li M."/>
        </authorList>
    </citation>
    <scope>NUCLEOTIDE SEQUENCE [LARGE SCALE GENOMIC DNA]</scope>
    <source>
        <strain evidence="6">HyVt-458</strain>
    </source>
</reference>